<dbReference type="SUPFAM" id="SSF55154">
    <property type="entry name" value="CYTH-like phosphatases"/>
    <property type="match status" value="1"/>
</dbReference>
<proteinExistence type="predicted"/>
<reference evidence="2 3" key="1">
    <citation type="submission" date="2024-02" db="EMBL/GenBank/DDBJ databases">
        <title>Bacterial strain from lacustrine sediment.</title>
        <authorList>
            <person name="Petit C."/>
            <person name="Fadhlaoui K."/>
        </authorList>
    </citation>
    <scope>NUCLEOTIDE SEQUENCE [LARGE SCALE GENOMIC DNA]</scope>
    <source>
        <strain evidence="2 3">IPX-CK</strain>
    </source>
</reference>
<dbReference type="InterPro" id="IPR042267">
    <property type="entry name" value="VTC_sf"/>
</dbReference>
<keyword evidence="3" id="KW-1185">Reference proteome</keyword>
<dbReference type="CDD" id="cd07750">
    <property type="entry name" value="PolyPPase_VTC_like"/>
    <property type="match status" value="1"/>
</dbReference>
<evidence type="ECO:0000313" key="2">
    <source>
        <dbReference type="EMBL" id="XAH75388.1"/>
    </source>
</evidence>
<organism evidence="2 3">
    <name type="scientific">Kineothrix sedimenti</name>
    <dbReference type="NCBI Taxonomy" id="3123317"/>
    <lineage>
        <taxon>Bacteria</taxon>
        <taxon>Bacillati</taxon>
        <taxon>Bacillota</taxon>
        <taxon>Clostridia</taxon>
        <taxon>Lachnospirales</taxon>
        <taxon>Lachnospiraceae</taxon>
        <taxon>Kineothrix</taxon>
    </lineage>
</organism>
<protein>
    <submittedName>
        <fullName evidence="2">Polyphosphate polymerase domain-containing protein</fullName>
    </submittedName>
</protein>
<gene>
    <name evidence="2" type="ORF">V6984_06425</name>
</gene>
<dbReference type="Proteomes" id="UP001451571">
    <property type="component" value="Chromosome"/>
</dbReference>
<sequence>MSQYQGTFKRYEKKYLLSEKTYRLLRGRLEDYMVIDHFGKTTICNIYFDTPNHQLICSSLEKPVYKEKLRLRSYGTPAEGTPVFVELKKKYKGVVYKRREKMELTESEHYLYDNLPVPRTSQIVREINWFLNFYKNLRPAMYISYSRIAMYGSDDPELRITFDCDILWREEELYLEAGVWGSPLLEKGQRLMEIKIAGSMPLWLSRILGELDIYPVSFSKYGRGYQFAQQNREKKNEITIRKGEMKYA</sequence>
<dbReference type="EMBL" id="CP146256">
    <property type="protein sequence ID" value="XAH75388.1"/>
    <property type="molecule type" value="Genomic_DNA"/>
</dbReference>
<accession>A0ABZ3F1C4</accession>
<dbReference type="InterPro" id="IPR018966">
    <property type="entry name" value="VTC_domain"/>
</dbReference>
<evidence type="ECO:0000259" key="1">
    <source>
        <dbReference type="Pfam" id="PF09359"/>
    </source>
</evidence>
<dbReference type="Pfam" id="PF09359">
    <property type="entry name" value="VTC"/>
    <property type="match status" value="1"/>
</dbReference>
<name>A0ABZ3F1C4_9FIRM</name>
<dbReference type="Gene3D" id="3.20.100.30">
    <property type="entry name" value="VTC, catalytic tunnel domain"/>
    <property type="match status" value="1"/>
</dbReference>
<dbReference type="RefSeq" id="WP_342758949.1">
    <property type="nucleotide sequence ID" value="NZ_CP146256.1"/>
</dbReference>
<feature type="domain" description="VTC" evidence="1">
    <location>
        <begin position="9"/>
        <end position="227"/>
    </location>
</feature>
<evidence type="ECO:0000313" key="3">
    <source>
        <dbReference type="Proteomes" id="UP001451571"/>
    </source>
</evidence>
<dbReference type="InterPro" id="IPR033469">
    <property type="entry name" value="CYTH-like_dom_sf"/>
</dbReference>